<dbReference type="CDD" id="cd11332">
    <property type="entry name" value="AmyAc_OligoGlu_TS"/>
    <property type="match status" value="1"/>
</dbReference>
<name>A0A261FRL9_9BIFI</name>
<gene>
    <name evidence="4" type="ORF">BLEM_1367</name>
</gene>
<sequence length="590" mass="66372">MTANNLNDDWWKQAVVYQIYPRSFKDVNGDGLGDIAGVTEKIGYLKDLGVDAIWLSPFYPSDLADGGYDVIDYRDVDPRLGTMDDFDRMAEAAHEAGLKVIVDIVPNHTADKHVFFQEALAAGRGSAARDRYIFREGRGEHGELPPNDWQAMFGGPAWERVEDGQWYLHLFTKEQPDVNWNNPDIHEEFKTTLRFWSDHGTDGFRIDVAHGLAKDLDSAPLEELGRKYSVQQPLCHDFSDPLWDRREVHDIYREWREVFNEYDPPRFAVGEAWVVPEHQHLYASTDELGQVFNFEFAKANWSAAEMRAAIAEGLESAAQTGDSTTTWVMNNHDVPRSPSRYGLPQVKSAAHHQLAHDWLMRNGESYTEDRELGTRRARAAVVMEMGLPGSVYVYQGEELGLFEVADIPWDRLEDPTAFNTHRNYTDKGRDGCRVPMPWNAEDMPETAAWSPSDEHRFGTGASFGFSPATRADGTPSADPHLPQPMWYRQYAADIEAADPDSMLNLYRRVMELRARLLTATGDTTAEVLDMGDDVVAYERASADPDGRKLVCVTNFGKEPIALPQGEVVLASVALAEDGKLPTDAAAWILK</sequence>
<keyword evidence="5" id="KW-1185">Reference proteome</keyword>
<reference evidence="4 5" key="1">
    <citation type="journal article" date="2017" name="BMC Genomics">
        <title>Comparative genomic and phylogenomic analyses of the Bifidobacteriaceae family.</title>
        <authorList>
            <person name="Lugli G.A."/>
            <person name="Milani C."/>
            <person name="Turroni F."/>
            <person name="Duranti S."/>
            <person name="Mancabelli L."/>
            <person name="Mangifesta M."/>
            <person name="Ferrario C."/>
            <person name="Modesto M."/>
            <person name="Mattarelli P."/>
            <person name="Jiri K."/>
            <person name="van Sinderen D."/>
            <person name="Ventura M."/>
        </authorList>
    </citation>
    <scope>NUCLEOTIDE SEQUENCE [LARGE SCALE GENOMIC DNA]</scope>
    <source>
        <strain evidence="4 5">DSM 28807</strain>
    </source>
</reference>
<dbReference type="OrthoDB" id="9043248at2"/>
<dbReference type="InterPro" id="IPR045857">
    <property type="entry name" value="O16G_dom_2"/>
</dbReference>
<comment type="similarity">
    <text evidence="1">Belongs to the glycosyl hydrolase 13 family.</text>
</comment>
<dbReference type="Proteomes" id="UP000216352">
    <property type="component" value="Unassembled WGS sequence"/>
</dbReference>
<evidence type="ECO:0000256" key="1">
    <source>
        <dbReference type="ARBA" id="ARBA00008061"/>
    </source>
</evidence>
<dbReference type="EMBL" id="MWWX01000008">
    <property type="protein sequence ID" value="OZG61830.1"/>
    <property type="molecule type" value="Genomic_DNA"/>
</dbReference>
<evidence type="ECO:0000313" key="4">
    <source>
        <dbReference type="EMBL" id="OZG61830.1"/>
    </source>
</evidence>
<accession>A0A261FRL9</accession>
<evidence type="ECO:0000259" key="3">
    <source>
        <dbReference type="SMART" id="SM00642"/>
    </source>
</evidence>
<dbReference type="Pfam" id="PF00128">
    <property type="entry name" value="Alpha-amylase"/>
    <property type="match status" value="1"/>
</dbReference>
<dbReference type="Gene3D" id="3.20.20.80">
    <property type="entry name" value="Glycosidases"/>
    <property type="match status" value="1"/>
</dbReference>
<keyword evidence="2" id="KW-0325">Glycoprotein</keyword>
<dbReference type="STRING" id="1603886.GCA_001895165_00227"/>
<dbReference type="GO" id="GO:0004556">
    <property type="term" value="F:alpha-amylase activity"/>
    <property type="evidence" value="ECO:0007669"/>
    <property type="project" value="TreeGrafter"/>
</dbReference>
<protein>
    <submittedName>
        <fullName evidence="4">Alpha-amylase</fullName>
    </submittedName>
</protein>
<proteinExistence type="inferred from homology"/>
<evidence type="ECO:0000313" key="5">
    <source>
        <dbReference type="Proteomes" id="UP000216352"/>
    </source>
</evidence>
<evidence type="ECO:0000256" key="2">
    <source>
        <dbReference type="ARBA" id="ARBA00023180"/>
    </source>
</evidence>
<dbReference type="InterPro" id="IPR006047">
    <property type="entry name" value="GH13_cat_dom"/>
</dbReference>
<dbReference type="GO" id="GO:0009313">
    <property type="term" value="P:oligosaccharide catabolic process"/>
    <property type="evidence" value="ECO:0007669"/>
    <property type="project" value="TreeGrafter"/>
</dbReference>
<dbReference type="PANTHER" id="PTHR10357:SF179">
    <property type="entry name" value="NEUTRAL AND BASIC AMINO ACID TRANSPORT PROTEIN RBAT"/>
    <property type="match status" value="1"/>
</dbReference>
<dbReference type="Gene3D" id="3.90.400.10">
    <property type="entry name" value="Oligo-1,6-glucosidase, Domain 2"/>
    <property type="match status" value="1"/>
</dbReference>
<organism evidence="4 5">
    <name type="scientific">Bifidobacterium lemurum</name>
    <dbReference type="NCBI Taxonomy" id="1603886"/>
    <lineage>
        <taxon>Bacteria</taxon>
        <taxon>Bacillati</taxon>
        <taxon>Actinomycetota</taxon>
        <taxon>Actinomycetes</taxon>
        <taxon>Bifidobacteriales</taxon>
        <taxon>Bifidobacteriaceae</taxon>
        <taxon>Bifidobacterium</taxon>
    </lineage>
</organism>
<dbReference type="FunFam" id="3.90.400.10:FF:000001">
    <property type="entry name" value="Maltase A3, isoform A"/>
    <property type="match status" value="1"/>
</dbReference>
<feature type="domain" description="Glycosyl hydrolase family 13 catalytic" evidence="3">
    <location>
        <begin position="18"/>
        <end position="433"/>
    </location>
</feature>
<dbReference type="PANTHER" id="PTHR10357">
    <property type="entry name" value="ALPHA-AMYLASE FAMILY MEMBER"/>
    <property type="match status" value="1"/>
</dbReference>
<dbReference type="InterPro" id="IPR017853">
    <property type="entry name" value="GH"/>
</dbReference>
<dbReference type="RefSeq" id="WP_072723709.1">
    <property type="nucleotide sequence ID" value="NZ_BDIS01000002.1"/>
</dbReference>
<dbReference type="AlphaFoldDB" id="A0A261FRL9"/>
<dbReference type="SUPFAM" id="SSF51445">
    <property type="entry name" value="(Trans)glycosidases"/>
    <property type="match status" value="1"/>
</dbReference>
<dbReference type="SMART" id="SM00642">
    <property type="entry name" value="Aamy"/>
    <property type="match status" value="1"/>
</dbReference>
<comment type="caution">
    <text evidence="4">The sequence shown here is derived from an EMBL/GenBank/DDBJ whole genome shotgun (WGS) entry which is preliminary data.</text>
</comment>